<dbReference type="Gene3D" id="2.170.130.20">
    <property type="entry name" value="LCCL-like domain"/>
    <property type="match status" value="1"/>
</dbReference>
<name>A0A3E2H4L5_SCYLI</name>
<feature type="compositionally biased region" description="Low complexity" evidence="1">
    <location>
        <begin position="548"/>
        <end position="557"/>
    </location>
</feature>
<feature type="compositionally biased region" description="Low complexity" evidence="1">
    <location>
        <begin position="25"/>
        <end position="43"/>
    </location>
</feature>
<feature type="compositionally biased region" description="Polar residues" evidence="1">
    <location>
        <begin position="240"/>
        <end position="261"/>
    </location>
</feature>
<feature type="compositionally biased region" description="Basic and acidic residues" evidence="1">
    <location>
        <begin position="349"/>
        <end position="373"/>
    </location>
</feature>
<dbReference type="Pfam" id="PF08642">
    <property type="entry name" value="Rxt3"/>
    <property type="match status" value="1"/>
</dbReference>
<feature type="compositionally biased region" description="Basic and acidic residues" evidence="1">
    <location>
        <begin position="1092"/>
        <end position="1106"/>
    </location>
</feature>
<feature type="compositionally biased region" description="Polar residues" evidence="1">
    <location>
        <begin position="285"/>
        <end position="305"/>
    </location>
</feature>
<accession>A0A3E2H4L5</accession>
<feature type="compositionally biased region" description="Low complexity" evidence="1">
    <location>
        <begin position="144"/>
        <end position="162"/>
    </location>
</feature>
<feature type="region of interest" description="Disordered" evidence="1">
    <location>
        <begin position="1"/>
        <end position="527"/>
    </location>
</feature>
<feature type="compositionally biased region" description="Low complexity" evidence="1">
    <location>
        <begin position="583"/>
        <end position="595"/>
    </location>
</feature>
<feature type="compositionally biased region" description="Polar residues" evidence="1">
    <location>
        <begin position="193"/>
        <end position="203"/>
    </location>
</feature>
<proteinExistence type="predicted"/>
<organism evidence="2 3">
    <name type="scientific">Scytalidium lignicola</name>
    <name type="common">Hyphomycete</name>
    <dbReference type="NCBI Taxonomy" id="5539"/>
    <lineage>
        <taxon>Eukaryota</taxon>
        <taxon>Fungi</taxon>
        <taxon>Dikarya</taxon>
        <taxon>Ascomycota</taxon>
        <taxon>Pezizomycotina</taxon>
        <taxon>Leotiomycetes</taxon>
        <taxon>Leotiomycetes incertae sedis</taxon>
        <taxon>Scytalidium</taxon>
    </lineage>
</organism>
<feature type="non-terminal residue" evidence="2">
    <location>
        <position position="1"/>
    </location>
</feature>
<comment type="caution">
    <text evidence="2">The sequence shown here is derived from an EMBL/GenBank/DDBJ whole genome shotgun (WGS) entry which is preliminary data.</text>
</comment>
<feature type="compositionally biased region" description="Pro residues" evidence="1">
    <location>
        <begin position="113"/>
        <end position="124"/>
    </location>
</feature>
<dbReference type="InterPro" id="IPR013951">
    <property type="entry name" value="Rxt3"/>
</dbReference>
<gene>
    <name evidence="2" type="ORF">B7463_g8110</name>
</gene>
<feature type="compositionally biased region" description="Low complexity" evidence="1">
    <location>
        <begin position="485"/>
        <end position="498"/>
    </location>
</feature>
<dbReference type="STRING" id="5539.A0A3E2H4L5"/>
<feature type="compositionally biased region" description="Polar residues" evidence="1">
    <location>
        <begin position="168"/>
        <end position="182"/>
    </location>
</feature>
<keyword evidence="3" id="KW-1185">Reference proteome</keyword>
<sequence length="1115" mass="122952">MDPRRQPQYPFSRDTTSSYGRSPLHPSSTQSSYPPSSHPQNSPTYAEHQRRPSDPSFYQQPQRSYGSEAGGQGHSRHQSASSIGHVSNRMPPPSSPQERSLQHSPRHDSQSYGPPPPRAPPVSVGPPTTFPSGRELPSLPGIRPPNNGGSSMSISSMLGGPPAAREQAPSQYASPVSTTAQPTVLFPGPTHASPRTNTASSDYTPFRRPQTPEHQRPYGARDNRVNSAGSPPGGHFASPDTHQYNTPQQYRERTTQAQSVSVADERRDTGPVRVPNTAIPPRPNSQPAFNGPQSRLADTSRTPIHSDSFGRRVENTSRPLERPVRNDALYQRPSTFIERQDLDQAYAYAERERLERETIQREREERERIERSASVHQEYPHQMAQRNSQGGYNRPPEPREQPAWMRSGYEHQRPNTASERRVQEQPPRMNGHEYNTPTRQYSGPSAYPANDPRHPPSLQPASMPPQHISPPASHLDVSIQEHQRLAQQQRQQQQQLQQPVYGTSRPNGQYQPQESPTRRTAEDPQQMQQRGFLGVQEINRKGRASPLPQAVQGAQPQPGVPGGEPGIKSEFGRMFSGIGSGVGSSLSISSPSTTSAQGLPFLNSSQLRREDLDGLLLQDSPTERNGGHGLARTSSRGGGVRRRKLKEEDSKGDDESSNGRLTPSSRAKRTKLHHHHPSHHHHQYVSLLQSPVKELNSQTSHHHHHHRPDGPDEGLSPLQGSLQPSKGAKASPGSPSYPDIATPILHHHHIPRHHHHVITPVKPPEPVNLVIPLPKTTIRSQPVLDSVAHLARNHLGHGYYQAILKPRGVPSPGRSLHESRGFASTSLPLPRFEGQENCTFTIKVPHIYLSPTSREEITARRGVWGTDIYTDDSDIIAACIHQGWFRGEWPEDVDVSLLGLELDDSSSKSHAVKGPVQPEDGTTLTSPPAKGPMPAPPKLDLHVTVLILPALEKYSSTTRFGIRSREWGGKHDGWTSTHDGLSFMIMSIKWVDGVDSNISRSGLARSRELEDAELEAEEGWRDLIVNGNNRINGYSNGFKESFVRGEGASEPEGVLEPSGNIKGLGMKSWWKKGNKEKQPDEGAAKENGAASERVDDVMDGSAKEEIATNVPVSVA</sequence>
<feature type="region of interest" description="Disordered" evidence="1">
    <location>
        <begin position="617"/>
        <end position="742"/>
    </location>
</feature>
<evidence type="ECO:0008006" key="4">
    <source>
        <dbReference type="Google" id="ProtNLM"/>
    </source>
</evidence>
<dbReference type="Proteomes" id="UP000258309">
    <property type="component" value="Unassembled WGS sequence"/>
</dbReference>
<dbReference type="OrthoDB" id="3596986at2759"/>
<feature type="compositionally biased region" description="Basic residues" evidence="1">
    <location>
        <begin position="666"/>
        <end position="683"/>
    </location>
</feature>
<evidence type="ECO:0000313" key="3">
    <source>
        <dbReference type="Proteomes" id="UP000258309"/>
    </source>
</evidence>
<feature type="region of interest" description="Disordered" evidence="1">
    <location>
        <begin position="906"/>
        <end position="935"/>
    </location>
</feature>
<evidence type="ECO:0000313" key="2">
    <source>
        <dbReference type="EMBL" id="RFU28237.1"/>
    </source>
</evidence>
<reference evidence="2 3" key="1">
    <citation type="submission" date="2018-05" db="EMBL/GenBank/DDBJ databases">
        <title>Draft genome sequence of Scytalidium lignicola DSM 105466, a ubiquitous saprotrophic fungus.</title>
        <authorList>
            <person name="Buettner E."/>
            <person name="Gebauer A.M."/>
            <person name="Hofrichter M."/>
            <person name="Liers C."/>
            <person name="Kellner H."/>
        </authorList>
    </citation>
    <scope>NUCLEOTIDE SEQUENCE [LARGE SCALE GENOMIC DNA]</scope>
    <source>
        <strain evidence="2 3">DSM 105466</strain>
    </source>
</reference>
<feature type="non-terminal residue" evidence="2">
    <location>
        <position position="1115"/>
    </location>
</feature>
<dbReference type="EMBL" id="NCSJ02000171">
    <property type="protein sequence ID" value="RFU28237.1"/>
    <property type="molecule type" value="Genomic_DNA"/>
</dbReference>
<dbReference type="InterPro" id="IPR036609">
    <property type="entry name" value="LCCL_sf"/>
</dbReference>
<feature type="compositionally biased region" description="Polar residues" evidence="1">
    <location>
        <begin position="500"/>
        <end position="515"/>
    </location>
</feature>
<protein>
    <recommendedName>
        <fullName evidence="4">Histone deacetylation protein Rxt3</fullName>
    </recommendedName>
</protein>
<feature type="region of interest" description="Disordered" evidence="1">
    <location>
        <begin position="1066"/>
        <end position="1115"/>
    </location>
</feature>
<feature type="compositionally biased region" description="Basic and acidic residues" evidence="1">
    <location>
        <begin position="308"/>
        <end position="325"/>
    </location>
</feature>
<evidence type="ECO:0000256" key="1">
    <source>
        <dbReference type="SAM" id="MobiDB-lite"/>
    </source>
</evidence>
<dbReference type="AlphaFoldDB" id="A0A3E2H4L5"/>
<feature type="compositionally biased region" description="Polar residues" evidence="1">
    <location>
        <begin position="433"/>
        <end position="443"/>
    </location>
</feature>
<feature type="region of interest" description="Disordered" evidence="1">
    <location>
        <begin position="542"/>
        <end position="602"/>
    </location>
</feature>
<feature type="compositionally biased region" description="Basic and acidic residues" evidence="1">
    <location>
        <begin position="1073"/>
        <end position="1084"/>
    </location>
</feature>
<feature type="compositionally biased region" description="Polar residues" evidence="1">
    <location>
        <begin position="56"/>
        <end position="65"/>
    </location>
</feature>
<feature type="compositionally biased region" description="Basic and acidic residues" evidence="1">
    <location>
        <begin position="210"/>
        <end position="224"/>
    </location>
</feature>
<dbReference type="OMA" id="KPHSTHP"/>
<feature type="compositionally biased region" description="Basic and acidic residues" evidence="1">
    <location>
        <begin position="408"/>
        <end position="423"/>
    </location>
</feature>